<keyword evidence="3" id="KW-0963">Cytoplasm</keyword>
<dbReference type="SUPFAM" id="SSF55770">
    <property type="entry name" value="Profilin (actin-binding protein)"/>
    <property type="match status" value="1"/>
</dbReference>
<dbReference type="PANTHER" id="PTHR11604:SF3">
    <property type="entry name" value="PROFILIN-2"/>
    <property type="match status" value="1"/>
</dbReference>
<evidence type="ECO:0000313" key="9">
    <source>
        <dbReference type="Proteomes" id="UP001344447"/>
    </source>
</evidence>
<keyword evidence="4 7" id="KW-0009">Actin-binding</keyword>
<dbReference type="Proteomes" id="UP001344447">
    <property type="component" value="Unassembled WGS sequence"/>
</dbReference>
<dbReference type="Gene3D" id="3.30.450.30">
    <property type="entry name" value="Dynein light chain 2a, cytoplasmic"/>
    <property type="match status" value="1"/>
</dbReference>
<evidence type="ECO:0000256" key="2">
    <source>
        <dbReference type="ARBA" id="ARBA00010058"/>
    </source>
</evidence>
<name>A0AAN7U6W7_9MYCE</name>
<comment type="similarity">
    <text evidence="2 7">Belongs to the profilin family.</text>
</comment>
<dbReference type="GO" id="GO:0005938">
    <property type="term" value="C:cell cortex"/>
    <property type="evidence" value="ECO:0007669"/>
    <property type="project" value="TreeGrafter"/>
</dbReference>
<sequence>MTWQAYVDNNLVGAGFAHACLIGHDGSVWATSTGFSLQGTEGKAIAALFAKDGGAFATGIIVGGKKHMAIKSDTRSAYGKLGAGGVVCVKTATGIIVAVYDDKLQPGAAANIAEKLADYLIENSC</sequence>
<evidence type="ECO:0000256" key="6">
    <source>
        <dbReference type="ARBA" id="ARBA00025549"/>
    </source>
</evidence>
<evidence type="ECO:0000256" key="7">
    <source>
        <dbReference type="RuleBase" id="RU003909"/>
    </source>
</evidence>
<dbReference type="SMART" id="SM00392">
    <property type="entry name" value="PROF"/>
    <property type="match status" value="1"/>
</dbReference>
<dbReference type="EMBL" id="JAVFKY010000002">
    <property type="protein sequence ID" value="KAK5580335.1"/>
    <property type="molecule type" value="Genomic_DNA"/>
</dbReference>
<dbReference type="Pfam" id="PF00235">
    <property type="entry name" value="Profilin"/>
    <property type="match status" value="1"/>
</dbReference>
<keyword evidence="9" id="KW-1185">Reference proteome</keyword>
<evidence type="ECO:0000256" key="1">
    <source>
        <dbReference type="ARBA" id="ARBA00004245"/>
    </source>
</evidence>
<dbReference type="CDD" id="cd00148">
    <property type="entry name" value="PROF"/>
    <property type="match status" value="1"/>
</dbReference>
<evidence type="ECO:0000256" key="4">
    <source>
        <dbReference type="ARBA" id="ARBA00023203"/>
    </source>
</evidence>
<dbReference type="PRINTS" id="PR00392">
    <property type="entry name" value="PROFILIN"/>
</dbReference>
<dbReference type="GO" id="GO:0045010">
    <property type="term" value="P:actin nucleation"/>
    <property type="evidence" value="ECO:0007669"/>
    <property type="project" value="UniProtKB-ARBA"/>
</dbReference>
<dbReference type="PRINTS" id="PR01640">
    <property type="entry name" value="PROFILINPLNT"/>
</dbReference>
<proteinExistence type="inferred from homology"/>
<dbReference type="InterPro" id="IPR027310">
    <property type="entry name" value="Profilin_CS"/>
</dbReference>
<comment type="subcellular location">
    <subcellularLocation>
        <location evidence="1">Cytoplasm</location>
        <location evidence="1">Cytoskeleton</location>
    </subcellularLocation>
</comment>
<accession>A0AAN7U6W7</accession>
<dbReference type="GO" id="GO:0005856">
    <property type="term" value="C:cytoskeleton"/>
    <property type="evidence" value="ECO:0007669"/>
    <property type="project" value="UniProtKB-SubCell"/>
</dbReference>
<dbReference type="AlphaFoldDB" id="A0AAN7U6W7"/>
<dbReference type="InterPro" id="IPR005455">
    <property type="entry name" value="PFN_euk"/>
</dbReference>
<dbReference type="InterPro" id="IPR048278">
    <property type="entry name" value="PFN"/>
</dbReference>
<keyword evidence="5" id="KW-0206">Cytoskeleton</keyword>
<dbReference type="InterPro" id="IPR036140">
    <property type="entry name" value="PFN_sf"/>
</dbReference>
<evidence type="ECO:0000313" key="8">
    <source>
        <dbReference type="EMBL" id="KAK5580335.1"/>
    </source>
</evidence>
<protein>
    <recommendedName>
        <fullName evidence="7">Profilin</fullName>
    </recommendedName>
</protein>
<organism evidence="8 9">
    <name type="scientific">Dictyostelium firmibasis</name>
    <dbReference type="NCBI Taxonomy" id="79012"/>
    <lineage>
        <taxon>Eukaryota</taxon>
        <taxon>Amoebozoa</taxon>
        <taxon>Evosea</taxon>
        <taxon>Eumycetozoa</taxon>
        <taxon>Dictyostelia</taxon>
        <taxon>Dictyosteliales</taxon>
        <taxon>Dictyosteliaceae</taxon>
        <taxon>Dictyostelium</taxon>
    </lineage>
</organism>
<evidence type="ECO:0000256" key="5">
    <source>
        <dbReference type="ARBA" id="ARBA00023212"/>
    </source>
</evidence>
<reference evidence="8 9" key="1">
    <citation type="submission" date="2023-11" db="EMBL/GenBank/DDBJ databases">
        <title>Dfirmibasis_genome.</title>
        <authorList>
            <person name="Edelbroek B."/>
            <person name="Kjellin J."/>
            <person name="Jerlstrom-Hultqvist J."/>
            <person name="Soderbom F."/>
        </authorList>
    </citation>
    <scope>NUCLEOTIDE SEQUENCE [LARGE SCALE GENOMIC DNA]</scope>
    <source>
        <strain evidence="8 9">TNS-C-14</strain>
    </source>
</reference>
<comment type="function">
    <text evidence="6">Binds to actin and affects the structure of the cytoskeleton. At high concentrations, profilin prevents the polymerization of actin, whereas it enhances it at low concentrations. By binding to PIP2, it inhibits the formation of IP3 and DG.</text>
</comment>
<dbReference type="FunFam" id="3.30.450.30:FF:000001">
    <property type="entry name" value="Profilin"/>
    <property type="match status" value="1"/>
</dbReference>
<evidence type="ECO:0000256" key="3">
    <source>
        <dbReference type="ARBA" id="ARBA00022490"/>
    </source>
</evidence>
<dbReference type="PROSITE" id="PS00414">
    <property type="entry name" value="PROFILIN"/>
    <property type="match status" value="1"/>
</dbReference>
<dbReference type="PANTHER" id="PTHR11604">
    <property type="entry name" value="PROFILIN"/>
    <property type="match status" value="1"/>
</dbReference>
<gene>
    <name evidence="8" type="ORF">RB653_000351</name>
</gene>
<dbReference type="GO" id="GO:0030837">
    <property type="term" value="P:negative regulation of actin filament polymerization"/>
    <property type="evidence" value="ECO:0007669"/>
    <property type="project" value="UniProtKB-ARBA"/>
</dbReference>
<comment type="caution">
    <text evidence="8">The sequence shown here is derived from an EMBL/GenBank/DDBJ whole genome shotgun (WGS) entry which is preliminary data.</text>
</comment>
<dbReference type="GO" id="GO:0030838">
    <property type="term" value="P:positive regulation of actin filament polymerization"/>
    <property type="evidence" value="ECO:0007669"/>
    <property type="project" value="UniProtKB-ARBA"/>
</dbReference>
<dbReference type="GO" id="GO:0003785">
    <property type="term" value="F:actin monomer binding"/>
    <property type="evidence" value="ECO:0007669"/>
    <property type="project" value="TreeGrafter"/>
</dbReference>